<keyword evidence="6" id="KW-1185">Reference proteome</keyword>
<proteinExistence type="predicted"/>
<dbReference type="Pfam" id="PF01116">
    <property type="entry name" value="F_bP_aldolase"/>
    <property type="match status" value="1"/>
</dbReference>
<dbReference type="PANTHER" id="PTHR30304:SF0">
    <property type="entry name" value="D-TAGATOSE-1,6-BISPHOSPHATE ALDOLASE SUBUNIT GATY-RELATED"/>
    <property type="match status" value="1"/>
</dbReference>
<evidence type="ECO:0000256" key="1">
    <source>
        <dbReference type="ARBA" id="ARBA00005215"/>
    </source>
</evidence>
<feature type="binding site" evidence="4">
    <location>
        <position position="181"/>
    </location>
    <ligand>
        <name>Zn(2+)</name>
        <dbReference type="ChEBI" id="CHEBI:29105"/>
        <label>1</label>
        <note>catalytic</note>
    </ligand>
</feature>
<dbReference type="OrthoDB" id="9803995at2"/>
<protein>
    <submittedName>
        <fullName evidence="5">Tagatose-bisphosphate aldolase</fullName>
    </submittedName>
</protein>
<gene>
    <name evidence="5" type="ORF">AYJ54_44695</name>
</gene>
<dbReference type="SUPFAM" id="SSF51569">
    <property type="entry name" value="Aldolase"/>
    <property type="match status" value="1"/>
</dbReference>
<name>A0A176YZ70_9BRAD</name>
<evidence type="ECO:0000256" key="4">
    <source>
        <dbReference type="PIRSR" id="PIRSR001359-3"/>
    </source>
</evidence>
<comment type="pathway">
    <text evidence="1">Carbohydrate biosynthesis; Calvin cycle.</text>
</comment>
<dbReference type="GO" id="GO:0019253">
    <property type="term" value="P:reductive pentose-phosphate cycle"/>
    <property type="evidence" value="ECO:0007669"/>
    <property type="project" value="UniProtKB-UniPathway"/>
</dbReference>
<comment type="cofactor">
    <cofactor evidence="4">
        <name>Zn(2+)</name>
        <dbReference type="ChEBI" id="CHEBI:29105"/>
    </cofactor>
    <text evidence="4">Binds 2 Zn(2+) ions per subunit. One is catalytic and the other provides a structural contribution.</text>
</comment>
<organism evidence="5 6">
    <name type="scientific">Bradyrhizobium centrolobii</name>
    <dbReference type="NCBI Taxonomy" id="1505087"/>
    <lineage>
        <taxon>Bacteria</taxon>
        <taxon>Pseudomonadati</taxon>
        <taxon>Pseudomonadota</taxon>
        <taxon>Alphaproteobacteria</taxon>
        <taxon>Hyphomicrobiales</taxon>
        <taxon>Nitrobacteraceae</taxon>
        <taxon>Bradyrhizobium</taxon>
    </lineage>
</organism>
<dbReference type="InterPro" id="IPR050246">
    <property type="entry name" value="Class_II_FBP_aldolase"/>
</dbReference>
<keyword evidence="4" id="KW-0862">Zinc</keyword>
<dbReference type="RefSeq" id="WP_063698333.1">
    <property type="nucleotide sequence ID" value="NZ_LUUB01000037.1"/>
</dbReference>
<feature type="binding site" evidence="4">
    <location>
        <position position="81"/>
    </location>
    <ligand>
        <name>Zn(2+)</name>
        <dbReference type="ChEBI" id="CHEBI:29105"/>
        <label>1</label>
        <note>catalytic</note>
    </ligand>
</feature>
<feature type="active site" description="Proton donor" evidence="3">
    <location>
        <position position="80"/>
    </location>
</feature>
<evidence type="ECO:0000256" key="2">
    <source>
        <dbReference type="ARBA" id="ARBA00022567"/>
    </source>
</evidence>
<dbReference type="EMBL" id="LUUB01000037">
    <property type="protein sequence ID" value="OAF13086.1"/>
    <property type="molecule type" value="Genomic_DNA"/>
</dbReference>
<feature type="binding site" evidence="4">
    <location>
        <position position="134"/>
    </location>
    <ligand>
        <name>Zn(2+)</name>
        <dbReference type="ChEBI" id="CHEBI:29105"/>
        <label>2</label>
    </ligand>
</feature>
<keyword evidence="2" id="KW-0113">Calvin cycle</keyword>
<dbReference type="AlphaFoldDB" id="A0A176YZ70"/>
<dbReference type="InterPro" id="IPR013785">
    <property type="entry name" value="Aldolase_TIM"/>
</dbReference>
<dbReference type="Gene3D" id="3.20.20.70">
    <property type="entry name" value="Aldolase class I"/>
    <property type="match status" value="1"/>
</dbReference>
<feature type="binding site" evidence="4">
    <location>
        <position position="215"/>
    </location>
    <ligand>
        <name>Zn(2+)</name>
        <dbReference type="ChEBI" id="CHEBI:29105"/>
        <label>1</label>
        <note>catalytic</note>
    </ligand>
</feature>
<keyword evidence="4" id="KW-0479">Metal-binding</keyword>
<evidence type="ECO:0000313" key="6">
    <source>
        <dbReference type="Proteomes" id="UP000076959"/>
    </source>
</evidence>
<dbReference type="GO" id="GO:0008270">
    <property type="term" value="F:zinc ion binding"/>
    <property type="evidence" value="ECO:0007669"/>
    <property type="project" value="InterPro"/>
</dbReference>
<dbReference type="Proteomes" id="UP000076959">
    <property type="component" value="Unassembled WGS sequence"/>
</dbReference>
<dbReference type="PIRSF" id="PIRSF001359">
    <property type="entry name" value="F_bP_aldolase_II"/>
    <property type="match status" value="1"/>
</dbReference>
<evidence type="ECO:0000313" key="5">
    <source>
        <dbReference type="EMBL" id="OAF13086.1"/>
    </source>
</evidence>
<evidence type="ECO:0000256" key="3">
    <source>
        <dbReference type="PIRSR" id="PIRSR001359-1"/>
    </source>
</evidence>
<dbReference type="UniPathway" id="UPA00116"/>
<reference evidence="5 6" key="1">
    <citation type="submission" date="2016-03" db="EMBL/GenBank/DDBJ databases">
        <title>Draft Genome Sequence of the Strain BR 10245 (Bradyrhizobium sp.) isolated from nodules of Centrolobium paraense.</title>
        <authorList>
            <person name="Simoes-Araujo J.L.Sr."/>
            <person name="Barauna A.C."/>
            <person name="Silva K."/>
            <person name="Zilli J.E."/>
        </authorList>
    </citation>
    <scope>NUCLEOTIDE SEQUENCE [LARGE SCALE GENOMIC DNA]</scope>
    <source>
        <strain evidence="5 6">BR 10245</strain>
    </source>
</reference>
<dbReference type="PANTHER" id="PTHR30304">
    <property type="entry name" value="D-TAGATOSE-1,6-BISPHOSPHATE ALDOLASE"/>
    <property type="match status" value="1"/>
</dbReference>
<feature type="binding site" evidence="4">
    <location>
        <position position="102"/>
    </location>
    <ligand>
        <name>Zn(2+)</name>
        <dbReference type="ChEBI" id="CHEBI:29105"/>
        <label>2</label>
    </ligand>
</feature>
<accession>A0A176YZ70</accession>
<dbReference type="STRING" id="1505087.AYJ54_44695"/>
<comment type="caution">
    <text evidence="5">The sequence shown here is derived from an EMBL/GenBank/DDBJ whole genome shotgun (WGS) entry which is preliminary data.</text>
</comment>
<dbReference type="InterPro" id="IPR000771">
    <property type="entry name" value="FBA_II"/>
</dbReference>
<sequence>MYSLRDVLEQSQKNRVAIGHFNVADWVLLKAVLASGRELKVPVVVGASEGEREFIGVRQLAVLVRSLREEWDCPIFLNADHTHSLAKAVEAAEAGFDAIVFDLSALPFEQNVRQTKEAVETLKTINPAILVEGEIGDIGTGSEIHEEAPDLSRGLTSPAEAKQFVESTGIDILAPAVGNMHGMLKSMVHGQTRKRLDIQRIAEIKNAAQVPLTLHGGSGTDDEDLRKAIAAGINIIHINTELRVAWRRGLEEGLAKRPDEVVPYKILPFAVESVKKAASSRLNLFNGEK</sequence>
<dbReference type="GO" id="GO:0016832">
    <property type="term" value="F:aldehyde-lyase activity"/>
    <property type="evidence" value="ECO:0007669"/>
    <property type="project" value="InterPro"/>
</dbReference>